<accession>J3AC97</accession>
<dbReference type="Proteomes" id="UP000007814">
    <property type="component" value="Unassembled WGS sequence"/>
</dbReference>
<protein>
    <submittedName>
        <fullName evidence="1">Uncharacterized protein</fullName>
    </submittedName>
</protein>
<gene>
    <name evidence="1" type="ORF">HMPREF1129_2938</name>
</gene>
<reference evidence="1 2" key="1">
    <citation type="submission" date="2012-07" db="EMBL/GenBank/DDBJ databases">
        <authorList>
            <person name="Durkin A.S."/>
            <person name="McCorrison J."/>
            <person name="Torralba M."/>
            <person name="Gillis M."/>
            <person name="Methe B."/>
            <person name="Sutton G."/>
            <person name="Nelson K.E."/>
        </authorList>
    </citation>
    <scope>NUCLEOTIDE SEQUENCE [LARGE SCALE GENOMIC DNA]</scope>
    <source>
        <strain evidence="2">ATCC 12104 / DSM 43013 / CCUG 2238 / JCM 8349 / NCTC 10301 / Howell 279</strain>
    </source>
</reference>
<organism evidence="1 2">
    <name type="scientific">Actinomyces naeslundii (strain ATCC 12104 / DSM 43013 / CCUG 2238 / JCM 8349 / NCTC 10301 / Howell 279)</name>
    <dbReference type="NCBI Taxonomy" id="1115803"/>
    <lineage>
        <taxon>Bacteria</taxon>
        <taxon>Bacillati</taxon>
        <taxon>Actinomycetota</taxon>
        <taxon>Actinomycetes</taxon>
        <taxon>Actinomycetales</taxon>
        <taxon>Actinomycetaceae</taxon>
        <taxon>Actinomyces</taxon>
    </lineage>
</organism>
<dbReference type="AlphaFoldDB" id="J3AC97"/>
<comment type="caution">
    <text evidence="1">The sequence shown here is derived from an EMBL/GenBank/DDBJ whole genome shotgun (WGS) entry which is preliminary data.</text>
</comment>
<dbReference type="EMBL" id="ALJK01000062">
    <property type="protein sequence ID" value="EJN85473.1"/>
    <property type="molecule type" value="Genomic_DNA"/>
</dbReference>
<proteinExistence type="predicted"/>
<name>J3AC97_ACTNH</name>
<sequence>MRGCSPTAAAGFFSSARRSGQHNEAARIAVTASWKDVH</sequence>
<evidence type="ECO:0000313" key="1">
    <source>
        <dbReference type="EMBL" id="EJN85473.1"/>
    </source>
</evidence>
<evidence type="ECO:0000313" key="2">
    <source>
        <dbReference type="Proteomes" id="UP000007814"/>
    </source>
</evidence>